<name>A0A2A6C934_PRIPA</name>
<keyword evidence="2" id="KW-1185">Reference proteome</keyword>
<evidence type="ECO:0000313" key="2">
    <source>
        <dbReference type="Proteomes" id="UP000005239"/>
    </source>
</evidence>
<accession>A0A8R1UKV7</accession>
<proteinExistence type="predicted"/>
<organism evidence="1 2">
    <name type="scientific">Pristionchus pacificus</name>
    <name type="common">Parasitic nematode worm</name>
    <dbReference type="NCBI Taxonomy" id="54126"/>
    <lineage>
        <taxon>Eukaryota</taxon>
        <taxon>Metazoa</taxon>
        <taxon>Ecdysozoa</taxon>
        <taxon>Nematoda</taxon>
        <taxon>Chromadorea</taxon>
        <taxon>Rhabditida</taxon>
        <taxon>Rhabditina</taxon>
        <taxon>Diplogasteromorpha</taxon>
        <taxon>Diplogasteroidea</taxon>
        <taxon>Neodiplogasteridae</taxon>
        <taxon>Pristionchus</taxon>
    </lineage>
</organism>
<reference evidence="1" key="2">
    <citation type="submission" date="2022-06" db="UniProtKB">
        <authorList>
            <consortium name="EnsemblMetazoa"/>
        </authorList>
    </citation>
    <scope>IDENTIFICATION</scope>
    <source>
        <strain evidence="1">PS312</strain>
    </source>
</reference>
<dbReference type="AlphaFoldDB" id="A0A2A6C934"/>
<protein>
    <submittedName>
        <fullName evidence="1">Uncharacterized protein</fullName>
    </submittedName>
</protein>
<dbReference type="Proteomes" id="UP000005239">
    <property type="component" value="Unassembled WGS sequence"/>
</dbReference>
<evidence type="ECO:0000313" key="1">
    <source>
        <dbReference type="EnsemblMetazoa" id="PPA34530.1"/>
    </source>
</evidence>
<reference evidence="2" key="1">
    <citation type="journal article" date="2008" name="Nat. Genet.">
        <title>The Pristionchus pacificus genome provides a unique perspective on nematode lifestyle and parasitism.</title>
        <authorList>
            <person name="Dieterich C."/>
            <person name="Clifton S.W."/>
            <person name="Schuster L.N."/>
            <person name="Chinwalla A."/>
            <person name="Delehaunty K."/>
            <person name="Dinkelacker I."/>
            <person name="Fulton L."/>
            <person name="Fulton R."/>
            <person name="Godfrey J."/>
            <person name="Minx P."/>
            <person name="Mitreva M."/>
            <person name="Roeseler W."/>
            <person name="Tian H."/>
            <person name="Witte H."/>
            <person name="Yang S.P."/>
            <person name="Wilson R.K."/>
            <person name="Sommer R.J."/>
        </authorList>
    </citation>
    <scope>NUCLEOTIDE SEQUENCE [LARGE SCALE GENOMIC DNA]</scope>
    <source>
        <strain evidence="2">PS312</strain>
    </source>
</reference>
<sequence>MWGGHIQKAVQLGSADSQAHSCPKAIFCCLGNVWPGSHISHFAALTILGMPNIMQKEIWFYHIRLRNYEFSSLQHMPAPGAPHFAIRPMTSSFL</sequence>
<dbReference type="EnsemblMetazoa" id="PPA34530.1">
    <property type="protein sequence ID" value="PPA34530.1"/>
    <property type="gene ID" value="WBGene00272899"/>
</dbReference>
<gene>
    <name evidence="1" type="primary">WBGene00272899</name>
</gene>
<accession>A0A2A6C934</accession>